<evidence type="ECO:0000259" key="1">
    <source>
        <dbReference type="Pfam" id="PF04187"/>
    </source>
</evidence>
<dbReference type="AlphaFoldDB" id="A0A2S5T0G8"/>
<evidence type="ECO:0000313" key="2">
    <source>
        <dbReference type="EMBL" id="PPE68494.1"/>
    </source>
</evidence>
<dbReference type="RefSeq" id="WP_104358845.1">
    <property type="nucleotide sequence ID" value="NZ_CP064338.1"/>
</dbReference>
<keyword evidence="3" id="KW-1185">Reference proteome</keyword>
<reference evidence="2 3" key="1">
    <citation type="submission" date="2018-02" db="EMBL/GenBank/DDBJ databases">
        <title>Reclassifiation of [Polyangium] brachysporum DSM 7029 as Guopingzhaonella breviflexa gen. nov., sp. nov., a member of the family Comamonadaceae.</title>
        <authorList>
            <person name="Tang B."/>
        </authorList>
    </citation>
    <scope>NUCLEOTIDE SEQUENCE [LARGE SCALE GENOMIC DNA]</scope>
    <source>
        <strain evidence="2 3">DSM 15344</strain>
    </source>
</reference>
<dbReference type="Proteomes" id="UP000239406">
    <property type="component" value="Unassembled WGS sequence"/>
</dbReference>
<proteinExistence type="predicted"/>
<accession>A0A2S5T0G8</accession>
<dbReference type="InterPro" id="IPR007314">
    <property type="entry name" value="Cofac_haem-bd_dom"/>
</dbReference>
<protein>
    <recommendedName>
        <fullName evidence="1">Haem-binding uptake Tiki superfamily ChaN domain-containing protein</fullName>
    </recommendedName>
</protein>
<name>A0A2S5T0G8_9BURK</name>
<organism evidence="2 3">
    <name type="scientific">Caldimonas thermodepolymerans</name>
    <dbReference type="NCBI Taxonomy" id="215580"/>
    <lineage>
        <taxon>Bacteria</taxon>
        <taxon>Pseudomonadati</taxon>
        <taxon>Pseudomonadota</taxon>
        <taxon>Betaproteobacteria</taxon>
        <taxon>Burkholderiales</taxon>
        <taxon>Sphaerotilaceae</taxon>
        <taxon>Caldimonas</taxon>
    </lineage>
</organism>
<gene>
    <name evidence="2" type="ORF">C1702_16675</name>
</gene>
<dbReference type="Pfam" id="PF04187">
    <property type="entry name" value="Cofac_haem_bdg"/>
    <property type="match status" value="1"/>
</dbReference>
<dbReference type="Gene3D" id="3.40.50.11550">
    <property type="match status" value="1"/>
</dbReference>
<feature type="domain" description="Haem-binding uptake Tiki superfamily ChaN" evidence="1">
    <location>
        <begin position="23"/>
        <end position="206"/>
    </location>
</feature>
<dbReference type="SUPFAM" id="SSF159501">
    <property type="entry name" value="EreA/ChaN-like"/>
    <property type="match status" value="1"/>
</dbReference>
<sequence>MDGRLLPWLLCLAALPPAAAQSAWLYGERHDHADHQRQTAADIRRLGTEGRLHAVVLEMAERGADTRGLPRDAAEDAVRAALRWNDAGWPWPRYREVVMNAVRAGVPVHGGNLAQARLREAMQRPHWDTAIPAEARARLLDAVRDGHCGLLPEARLVPMARMQIARDRSLAQVVAEAAAGAPADAVVVMLAGAMHASRASGVPLHLAALAPQLGIRSIGYASAYGETAEPGFDEWRPARPEPPQDHCAALRARGLPSVPASTSPTSR</sequence>
<evidence type="ECO:0000313" key="3">
    <source>
        <dbReference type="Proteomes" id="UP000239406"/>
    </source>
</evidence>
<dbReference type="EMBL" id="PSNY01000025">
    <property type="protein sequence ID" value="PPE68494.1"/>
    <property type="molecule type" value="Genomic_DNA"/>
</dbReference>
<comment type="caution">
    <text evidence="2">The sequence shown here is derived from an EMBL/GenBank/DDBJ whole genome shotgun (WGS) entry which is preliminary data.</text>
</comment>
<dbReference type="Gene3D" id="1.10.8.760">
    <property type="entry name" value="Haem-binding uptake, Tiki superfamily, ChaN, domain 2"/>
    <property type="match status" value="1"/>
</dbReference>